<keyword evidence="2" id="KW-1185">Reference proteome</keyword>
<name>A0A7W6CMK6_9SPHN</name>
<dbReference type="Pfam" id="PF18856">
    <property type="entry name" value="baeRF_family12"/>
    <property type="match status" value="1"/>
</dbReference>
<sequence>MKLPHDVIILLADGARMLLLKNCGTQLEPDLRVIGHRQFENPPNRDLLADAPGVGFSRAYPGHDTMARADPHQANEDAFLAACAEALAAAAEDSSGLVVAAPPRALGVLRRQYDERIRVRLIAEIDKDLVKHSLDDITRLLGGYQAAVGE</sequence>
<comment type="caution">
    <text evidence="1">The sequence shown here is derived from an EMBL/GenBank/DDBJ whole genome shotgun (WGS) entry which is preliminary data.</text>
</comment>
<gene>
    <name evidence="1" type="ORF">GGR38_004147</name>
</gene>
<dbReference type="RefSeq" id="WP_183628236.1">
    <property type="nucleotide sequence ID" value="NZ_JACIDX010000020.1"/>
</dbReference>
<dbReference type="InterPro" id="IPR041374">
    <property type="entry name" value="BaeRF_family12"/>
</dbReference>
<dbReference type="AlphaFoldDB" id="A0A7W6CMK6"/>
<accession>A0A7W6CMK6</accession>
<proteinExistence type="predicted"/>
<protein>
    <submittedName>
        <fullName evidence="1">Protein required for attachment to host cells</fullName>
    </submittedName>
</protein>
<reference evidence="1 2" key="1">
    <citation type="submission" date="2020-08" db="EMBL/GenBank/DDBJ databases">
        <title>Genomic Encyclopedia of Type Strains, Phase IV (KMG-IV): sequencing the most valuable type-strain genomes for metagenomic binning, comparative biology and taxonomic classification.</title>
        <authorList>
            <person name="Goeker M."/>
        </authorList>
    </citation>
    <scope>NUCLEOTIDE SEQUENCE [LARGE SCALE GENOMIC DNA]</scope>
    <source>
        <strain evidence="1 2">DSM 27057</strain>
    </source>
</reference>
<evidence type="ECO:0000313" key="2">
    <source>
        <dbReference type="Proteomes" id="UP000548867"/>
    </source>
</evidence>
<organism evidence="1 2">
    <name type="scientific">Novosphingobium sediminicola</name>
    <dbReference type="NCBI Taxonomy" id="563162"/>
    <lineage>
        <taxon>Bacteria</taxon>
        <taxon>Pseudomonadati</taxon>
        <taxon>Pseudomonadota</taxon>
        <taxon>Alphaproteobacteria</taxon>
        <taxon>Sphingomonadales</taxon>
        <taxon>Sphingomonadaceae</taxon>
        <taxon>Novosphingobium</taxon>
    </lineage>
</organism>
<dbReference type="Proteomes" id="UP000548867">
    <property type="component" value="Unassembled WGS sequence"/>
</dbReference>
<evidence type="ECO:0000313" key="1">
    <source>
        <dbReference type="EMBL" id="MBB3957173.1"/>
    </source>
</evidence>
<dbReference type="EMBL" id="JACIDX010000020">
    <property type="protein sequence ID" value="MBB3957173.1"/>
    <property type="molecule type" value="Genomic_DNA"/>
</dbReference>